<feature type="region of interest" description="Disordered" evidence="1">
    <location>
        <begin position="186"/>
        <end position="261"/>
    </location>
</feature>
<dbReference type="AlphaFoldDB" id="A0A4Z2GDK0"/>
<feature type="compositionally biased region" description="Basic and acidic residues" evidence="1">
    <location>
        <begin position="93"/>
        <end position="115"/>
    </location>
</feature>
<feature type="compositionally biased region" description="Basic and acidic residues" evidence="1">
    <location>
        <begin position="17"/>
        <end position="33"/>
    </location>
</feature>
<name>A0A4Z2GDK0_9TELE</name>
<keyword evidence="3" id="KW-1185">Reference proteome</keyword>
<feature type="region of interest" description="Disordered" evidence="1">
    <location>
        <begin position="127"/>
        <end position="174"/>
    </location>
</feature>
<evidence type="ECO:0000313" key="2">
    <source>
        <dbReference type="EMBL" id="TNN51271.1"/>
    </source>
</evidence>
<reference evidence="2 3" key="1">
    <citation type="submission" date="2019-03" db="EMBL/GenBank/DDBJ databases">
        <title>First draft genome of Liparis tanakae, snailfish: a comprehensive survey of snailfish specific genes.</title>
        <authorList>
            <person name="Kim W."/>
            <person name="Song I."/>
            <person name="Jeong J.-H."/>
            <person name="Kim D."/>
            <person name="Kim S."/>
            <person name="Ryu S."/>
            <person name="Song J.Y."/>
            <person name="Lee S.K."/>
        </authorList>
    </citation>
    <scope>NUCLEOTIDE SEQUENCE [LARGE SCALE GENOMIC DNA]</scope>
    <source>
        <tissue evidence="2">Muscle</tissue>
    </source>
</reference>
<organism evidence="2 3">
    <name type="scientific">Liparis tanakae</name>
    <name type="common">Tanaka's snailfish</name>
    <dbReference type="NCBI Taxonomy" id="230148"/>
    <lineage>
        <taxon>Eukaryota</taxon>
        <taxon>Metazoa</taxon>
        <taxon>Chordata</taxon>
        <taxon>Craniata</taxon>
        <taxon>Vertebrata</taxon>
        <taxon>Euteleostomi</taxon>
        <taxon>Actinopterygii</taxon>
        <taxon>Neopterygii</taxon>
        <taxon>Teleostei</taxon>
        <taxon>Neoteleostei</taxon>
        <taxon>Acanthomorphata</taxon>
        <taxon>Eupercaria</taxon>
        <taxon>Perciformes</taxon>
        <taxon>Cottioidei</taxon>
        <taxon>Cottales</taxon>
        <taxon>Liparidae</taxon>
        <taxon>Liparis</taxon>
    </lineage>
</organism>
<dbReference type="EMBL" id="SRLO01000588">
    <property type="protein sequence ID" value="TNN51271.1"/>
    <property type="molecule type" value="Genomic_DNA"/>
</dbReference>
<sequence>MEEGIRALGPAPQGTEKMGRERREAMGEGRQRVKGRDVVSFEFENSAGRISKEGMSEEEYRQPLWSVCCKKDRGEERRYRAWGPSGREEDENEGGKKEVDKEWKRSKGRKGERGDVYQMEGVCTFHLGRGKEEAERKREGEGEKVPGGNDKAFPDKAETQIGVGTREQGQLGDLTNLFHDDSLALSGRDSAKRASGDNFHQERQESREDRRGEGETGKEEYTAVKKPQGETKSKKRTKRKEKPKHNSEFLLGYQQTTERSK</sequence>
<accession>A0A4Z2GDK0</accession>
<feature type="region of interest" description="Disordered" evidence="1">
    <location>
        <begin position="76"/>
        <end position="115"/>
    </location>
</feature>
<feature type="compositionally biased region" description="Basic and acidic residues" evidence="1">
    <location>
        <begin position="189"/>
        <end position="232"/>
    </location>
</feature>
<feature type="compositionally biased region" description="Basic and acidic residues" evidence="1">
    <location>
        <begin position="129"/>
        <end position="144"/>
    </location>
</feature>
<feature type="compositionally biased region" description="Basic residues" evidence="1">
    <location>
        <begin position="233"/>
        <end position="243"/>
    </location>
</feature>
<proteinExistence type="predicted"/>
<comment type="caution">
    <text evidence="2">The sequence shown here is derived from an EMBL/GenBank/DDBJ whole genome shotgun (WGS) entry which is preliminary data.</text>
</comment>
<evidence type="ECO:0000313" key="3">
    <source>
        <dbReference type="Proteomes" id="UP000314294"/>
    </source>
</evidence>
<protein>
    <submittedName>
        <fullName evidence="2">Uncharacterized protein</fullName>
    </submittedName>
</protein>
<feature type="region of interest" description="Disordered" evidence="1">
    <location>
        <begin position="1"/>
        <end position="33"/>
    </location>
</feature>
<evidence type="ECO:0000256" key="1">
    <source>
        <dbReference type="SAM" id="MobiDB-lite"/>
    </source>
</evidence>
<dbReference type="Proteomes" id="UP000314294">
    <property type="component" value="Unassembled WGS sequence"/>
</dbReference>
<gene>
    <name evidence="2" type="ORF">EYF80_038532</name>
</gene>